<dbReference type="Gramene" id="CDF39746">
    <property type="protein sequence ID" value="CDF39746"/>
    <property type="gene ID" value="CHC_T00006788001"/>
</dbReference>
<dbReference type="KEGG" id="ccp:CHC_T00006788001"/>
<dbReference type="GeneID" id="17317760"/>
<dbReference type="RefSeq" id="XP_005710040.1">
    <property type="nucleotide sequence ID" value="XM_005709983.1"/>
</dbReference>
<dbReference type="Proteomes" id="UP000012073">
    <property type="component" value="Unassembled WGS sequence"/>
</dbReference>
<name>R7QQI1_CHOCR</name>
<gene>
    <name evidence="1" type="ORF">CHC_T00006788001</name>
</gene>
<accession>R7QQI1</accession>
<dbReference type="AlphaFoldDB" id="R7QQI1"/>
<protein>
    <submittedName>
        <fullName evidence="1">Uncharacterized protein</fullName>
    </submittedName>
</protein>
<organism evidence="1 2">
    <name type="scientific">Chondrus crispus</name>
    <name type="common">Carrageen Irish moss</name>
    <name type="synonym">Polymorpha crispa</name>
    <dbReference type="NCBI Taxonomy" id="2769"/>
    <lineage>
        <taxon>Eukaryota</taxon>
        <taxon>Rhodophyta</taxon>
        <taxon>Florideophyceae</taxon>
        <taxon>Rhodymeniophycidae</taxon>
        <taxon>Gigartinales</taxon>
        <taxon>Gigartinaceae</taxon>
        <taxon>Chondrus</taxon>
    </lineage>
</organism>
<evidence type="ECO:0000313" key="1">
    <source>
        <dbReference type="EMBL" id="CDF39746.1"/>
    </source>
</evidence>
<evidence type="ECO:0000313" key="2">
    <source>
        <dbReference type="Proteomes" id="UP000012073"/>
    </source>
</evidence>
<keyword evidence="2" id="KW-1185">Reference proteome</keyword>
<reference evidence="2" key="1">
    <citation type="journal article" date="2013" name="Proc. Natl. Acad. Sci. U.S.A.">
        <title>Genome structure and metabolic features in the red seaweed Chondrus crispus shed light on evolution of the Archaeplastida.</title>
        <authorList>
            <person name="Collen J."/>
            <person name="Porcel B."/>
            <person name="Carre W."/>
            <person name="Ball S.G."/>
            <person name="Chaparro C."/>
            <person name="Tonon T."/>
            <person name="Barbeyron T."/>
            <person name="Michel G."/>
            <person name="Noel B."/>
            <person name="Valentin K."/>
            <person name="Elias M."/>
            <person name="Artiguenave F."/>
            <person name="Arun A."/>
            <person name="Aury J.M."/>
            <person name="Barbosa-Neto J.F."/>
            <person name="Bothwell J.H."/>
            <person name="Bouget F.Y."/>
            <person name="Brillet L."/>
            <person name="Cabello-Hurtado F."/>
            <person name="Capella-Gutierrez S."/>
            <person name="Charrier B."/>
            <person name="Cladiere L."/>
            <person name="Cock J.M."/>
            <person name="Coelho S.M."/>
            <person name="Colleoni C."/>
            <person name="Czjzek M."/>
            <person name="Da Silva C."/>
            <person name="Delage L."/>
            <person name="Denoeud F."/>
            <person name="Deschamps P."/>
            <person name="Dittami S.M."/>
            <person name="Gabaldon T."/>
            <person name="Gachon C.M."/>
            <person name="Groisillier A."/>
            <person name="Herve C."/>
            <person name="Jabbari K."/>
            <person name="Katinka M."/>
            <person name="Kloareg B."/>
            <person name="Kowalczyk N."/>
            <person name="Labadie K."/>
            <person name="Leblanc C."/>
            <person name="Lopez P.J."/>
            <person name="McLachlan D.H."/>
            <person name="Meslet-Cladiere L."/>
            <person name="Moustafa A."/>
            <person name="Nehr Z."/>
            <person name="Nyvall Collen P."/>
            <person name="Panaud O."/>
            <person name="Partensky F."/>
            <person name="Poulain J."/>
            <person name="Rensing S.A."/>
            <person name="Rousvoal S."/>
            <person name="Samson G."/>
            <person name="Symeonidi A."/>
            <person name="Weissenbach J."/>
            <person name="Zambounis A."/>
            <person name="Wincker P."/>
            <person name="Boyen C."/>
        </authorList>
    </citation>
    <scope>NUCLEOTIDE SEQUENCE [LARGE SCALE GENOMIC DNA]</scope>
    <source>
        <strain evidence="2">cv. Stackhouse</strain>
    </source>
</reference>
<proteinExistence type="predicted"/>
<sequence>MRLKNMPNSAQEPRMPIAFVRYSRQNATTANTTFFALDVNTTGPTLRASRLCRNMKT</sequence>
<dbReference type="EMBL" id="HG002070">
    <property type="protein sequence ID" value="CDF39746.1"/>
    <property type="molecule type" value="Genomic_DNA"/>
</dbReference>